<dbReference type="RefSeq" id="WP_109741935.1">
    <property type="nucleotide sequence ID" value="NZ_QGGO01000005.1"/>
</dbReference>
<keyword evidence="3 7" id="KW-1134">Transmembrane beta strand</keyword>
<proteinExistence type="inferred from homology"/>
<evidence type="ECO:0000256" key="2">
    <source>
        <dbReference type="ARBA" id="ARBA00022448"/>
    </source>
</evidence>
<comment type="subcellular location">
    <subcellularLocation>
        <location evidence="1 7">Cell outer membrane</location>
        <topology evidence="1 7">Multi-pass membrane protein</topology>
    </subcellularLocation>
</comment>
<dbReference type="Pfam" id="PF13715">
    <property type="entry name" value="CarbopepD_reg_2"/>
    <property type="match status" value="1"/>
</dbReference>
<dbReference type="PROSITE" id="PS52016">
    <property type="entry name" value="TONB_DEPENDENT_REC_3"/>
    <property type="match status" value="1"/>
</dbReference>
<evidence type="ECO:0000256" key="4">
    <source>
        <dbReference type="ARBA" id="ARBA00022692"/>
    </source>
</evidence>
<evidence type="ECO:0000256" key="1">
    <source>
        <dbReference type="ARBA" id="ARBA00004571"/>
    </source>
</evidence>
<dbReference type="SUPFAM" id="SSF56935">
    <property type="entry name" value="Porins"/>
    <property type="match status" value="1"/>
</dbReference>
<dbReference type="FunFam" id="2.170.130.10:FF:000008">
    <property type="entry name" value="SusC/RagA family TonB-linked outer membrane protein"/>
    <property type="match status" value="1"/>
</dbReference>
<gene>
    <name evidence="10" type="ORF">LV89_01168</name>
</gene>
<evidence type="ECO:0000313" key="11">
    <source>
        <dbReference type="Proteomes" id="UP000245489"/>
    </source>
</evidence>
<keyword evidence="11" id="KW-1185">Reference proteome</keyword>
<organism evidence="10 11">
    <name type="scientific">Arcicella aurantiaca</name>
    <dbReference type="NCBI Taxonomy" id="591202"/>
    <lineage>
        <taxon>Bacteria</taxon>
        <taxon>Pseudomonadati</taxon>
        <taxon>Bacteroidota</taxon>
        <taxon>Cytophagia</taxon>
        <taxon>Cytophagales</taxon>
        <taxon>Flectobacillaceae</taxon>
        <taxon>Arcicella</taxon>
    </lineage>
</organism>
<dbReference type="InterPro" id="IPR023997">
    <property type="entry name" value="TonB-dep_OMP_SusC/RagA_CS"/>
</dbReference>
<dbReference type="GO" id="GO:0009279">
    <property type="term" value="C:cell outer membrane"/>
    <property type="evidence" value="ECO:0007669"/>
    <property type="project" value="UniProtKB-SubCell"/>
</dbReference>
<name>A0A316EAG6_9BACT</name>
<reference evidence="10 11" key="1">
    <citation type="submission" date="2018-05" db="EMBL/GenBank/DDBJ databases">
        <title>Genomic Encyclopedia of Archaeal and Bacterial Type Strains, Phase II (KMG-II): from individual species to whole genera.</title>
        <authorList>
            <person name="Goeker M."/>
        </authorList>
    </citation>
    <scope>NUCLEOTIDE SEQUENCE [LARGE SCALE GENOMIC DNA]</scope>
    <source>
        <strain evidence="10 11">DSM 22214</strain>
    </source>
</reference>
<dbReference type="Proteomes" id="UP000245489">
    <property type="component" value="Unassembled WGS sequence"/>
</dbReference>
<protein>
    <submittedName>
        <fullName evidence="10">TonB-linked SusC/RagA family outer membrane protein</fullName>
    </submittedName>
</protein>
<dbReference type="InterPro" id="IPR008969">
    <property type="entry name" value="CarboxyPept-like_regulatory"/>
</dbReference>
<evidence type="ECO:0000256" key="5">
    <source>
        <dbReference type="ARBA" id="ARBA00023136"/>
    </source>
</evidence>
<keyword evidence="4 7" id="KW-0812">Transmembrane</keyword>
<evidence type="ECO:0000256" key="6">
    <source>
        <dbReference type="ARBA" id="ARBA00023237"/>
    </source>
</evidence>
<feature type="signal peptide" evidence="8">
    <location>
        <begin position="1"/>
        <end position="27"/>
    </location>
</feature>
<accession>A0A316EAG6</accession>
<dbReference type="Gene3D" id="2.60.40.1120">
    <property type="entry name" value="Carboxypeptidase-like, regulatory domain"/>
    <property type="match status" value="1"/>
</dbReference>
<dbReference type="Gene3D" id="2.40.170.20">
    <property type="entry name" value="TonB-dependent receptor, beta-barrel domain"/>
    <property type="match status" value="1"/>
</dbReference>
<feature type="chain" id="PRO_5016310596" evidence="8">
    <location>
        <begin position="28"/>
        <end position="1164"/>
    </location>
</feature>
<evidence type="ECO:0000313" key="10">
    <source>
        <dbReference type="EMBL" id="PWK27761.1"/>
    </source>
</evidence>
<dbReference type="Pfam" id="PF07715">
    <property type="entry name" value="Plug"/>
    <property type="match status" value="1"/>
</dbReference>
<dbReference type="NCBIfam" id="TIGR04056">
    <property type="entry name" value="OMP_RagA_SusC"/>
    <property type="match status" value="1"/>
</dbReference>
<dbReference type="InterPro" id="IPR037066">
    <property type="entry name" value="Plug_dom_sf"/>
</dbReference>
<dbReference type="InterPro" id="IPR039426">
    <property type="entry name" value="TonB-dep_rcpt-like"/>
</dbReference>
<evidence type="ECO:0000256" key="3">
    <source>
        <dbReference type="ARBA" id="ARBA00022452"/>
    </source>
</evidence>
<keyword evidence="6 7" id="KW-0998">Cell outer membrane</keyword>
<comment type="similarity">
    <text evidence="7">Belongs to the TonB-dependent receptor family.</text>
</comment>
<dbReference type="EMBL" id="QGGO01000005">
    <property type="protein sequence ID" value="PWK27761.1"/>
    <property type="molecule type" value="Genomic_DNA"/>
</dbReference>
<evidence type="ECO:0000259" key="9">
    <source>
        <dbReference type="Pfam" id="PF07715"/>
    </source>
</evidence>
<dbReference type="InterPro" id="IPR036942">
    <property type="entry name" value="Beta-barrel_TonB_sf"/>
</dbReference>
<keyword evidence="5 7" id="KW-0472">Membrane</keyword>
<dbReference type="NCBIfam" id="TIGR04057">
    <property type="entry name" value="SusC_RagA_signa"/>
    <property type="match status" value="1"/>
</dbReference>
<evidence type="ECO:0000256" key="8">
    <source>
        <dbReference type="SAM" id="SignalP"/>
    </source>
</evidence>
<keyword evidence="2 7" id="KW-0813">Transport</keyword>
<feature type="domain" description="TonB-dependent receptor plug" evidence="9">
    <location>
        <begin position="258"/>
        <end position="372"/>
    </location>
</feature>
<dbReference type="OrthoDB" id="9768177at2"/>
<dbReference type="Gene3D" id="2.170.130.10">
    <property type="entry name" value="TonB-dependent receptor, plug domain"/>
    <property type="match status" value="1"/>
</dbReference>
<dbReference type="AlphaFoldDB" id="A0A316EAG6"/>
<comment type="caution">
    <text evidence="10">The sequence shown here is derived from an EMBL/GenBank/DDBJ whole genome shotgun (WGS) entry which is preliminary data.</text>
</comment>
<sequence>MKQKLRMVGKTFFAFTLLFLWQNSSFAQMMAYAKLQKSHSESVSSISLKDALRNLKSHYKIDILFEDRVIQGFNVSSNAIHYDLKFEKSLGSILRPLGLRYKKIKDDSYLILAEKKSKQTADNDARFQENISLTTTNIATPFNDGKLNENEVLAVKNTSKIESIAQTISGTVTDSESGQGLPGVSIGIKNTTTGTSTDGNGNFRLSVPDEKTVLVFSYVGYLNQEVTIGNRTKINVAMVLDTKTLSEVVVVGYGSQERKDVTGAVSSIKAQNIKDLPVTSIDQKMAGQVAGVQVSQVSGAPGAGPVIRIRGAGSLGAGDDPLYVIDGFPVTNYYSKFSNPLSTLAPDDIESISILKDASSTAIYGSRGSNGVILITTKKAKSGVTNIEFSAYTGTQVIADRNRVQMMTAEQFAQNRIDGQVQLAAIKGVPYNISSVAEAYRNPSALGAGTDWFKELTRSAPMQNYNLSISRGTENLRSMISLGYFNQQGTLMNTDFQRFSVRANVDANLGKKVTVGLNVAPSFSIRHLAETEGHFNNAIITQSYLNSPLPSVYQADGTFTPSITSTGLFVNANPVNMLVNTTNIANNIRSLANVYLGVEIMPNLKFLTTFNADIIFDTQDRFTPTFVGGFRNPPPTLATGNNFTARTYNWLSENTLTYSKSVKEHRFTVMAGYSAQKEVNTNTSVNGSGYADDVIQTINSALATGVTAGAGGGKASLLSYLGRATYAFKDKYLVNVAVRRDGSSKFGADNRWGTFPSASVGWRISEEKFFPQNDIVEDVKLRASYGLAGNNNIGNFTALQLLSLDNYVIGGKIVTGQAINSLGNSNLGWEQSKQTDIGLDASLFKGKLSLVLEFYERFTQSMLQSVDIPASSGFTTAITNLGNVRNRGVEISLSSRNISTKKLHWDTDFNISFNRNKVINLGNRTRIQSGDNGSITLVDQPMGLFYGYKKAGGFFNTADDLAKYPRASVQTIGSIRFEDINGDGKIDGNDQTVIGSPYADFTWGMTNRVTYGDLDFSVLVNGSQGGQILDFYKRFTYNQDGVFNLHSDVLNAYKDVNNQGNGNVQSTGAALAGDSFSRNTSDAWVMDASYMVVRNVTLGYNFKPKKYAKGIRLYFSGQNLLTVSPYKGAFPEVGFNGNNSLAPGVNYGSYPIAATYTVGLNCKF</sequence>
<keyword evidence="8" id="KW-0732">Signal</keyword>
<dbReference type="InterPro" id="IPR023996">
    <property type="entry name" value="TonB-dep_OMP_SusC/RagA"/>
</dbReference>
<dbReference type="SUPFAM" id="SSF49464">
    <property type="entry name" value="Carboxypeptidase regulatory domain-like"/>
    <property type="match status" value="1"/>
</dbReference>
<evidence type="ECO:0000256" key="7">
    <source>
        <dbReference type="PROSITE-ProRule" id="PRU01360"/>
    </source>
</evidence>
<dbReference type="InterPro" id="IPR012910">
    <property type="entry name" value="Plug_dom"/>
</dbReference>